<dbReference type="InterPro" id="IPR051400">
    <property type="entry name" value="HAD-like_hydrolase"/>
</dbReference>
<dbReference type="Gene3D" id="3.40.50.1000">
    <property type="entry name" value="HAD superfamily/HAD-like"/>
    <property type="match status" value="1"/>
</dbReference>
<dbReference type="Pfam" id="PF00702">
    <property type="entry name" value="Hydrolase"/>
    <property type="match status" value="1"/>
</dbReference>
<dbReference type="EMBL" id="JACOFU010000002">
    <property type="protein sequence ID" value="MBC3831044.1"/>
    <property type="molecule type" value="Genomic_DNA"/>
</dbReference>
<dbReference type="Proteomes" id="UP000643610">
    <property type="component" value="Unassembled WGS sequence"/>
</dbReference>
<dbReference type="SFLD" id="SFLDS00003">
    <property type="entry name" value="Haloacid_Dehalogenase"/>
    <property type="match status" value="1"/>
</dbReference>
<name>A0ABR6XNF7_9BURK</name>
<evidence type="ECO:0000313" key="5">
    <source>
        <dbReference type="Proteomes" id="UP000643610"/>
    </source>
</evidence>
<reference evidence="4 5" key="1">
    <citation type="submission" date="2020-08" db="EMBL/GenBank/DDBJ databases">
        <title>Novel species isolated from subtropical streams in China.</title>
        <authorList>
            <person name="Lu H."/>
        </authorList>
    </citation>
    <scope>NUCLEOTIDE SEQUENCE [LARGE SCALE GENOMIC DNA]</scope>
    <source>
        <strain evidence="4 5">KCTC 52442</strain>
    </source>
</reference>
<sequence>MMTIKALIFDLDDTLWPVAPVIQQAEATLHAWIAQQLPALASTYSIDALRERRQALVKTDARFSYDLWALRHTLLKQVFAEHNASPDLADQAMQVFAHARNQVTFFADVMPALGVLKDSYQLGSISNGFADIEAIGLGNHFSVSLAAHTFGCAKPDPRIFLAMLEHLQLAPSEVMYLGDDLRLDVAGAQQVGMRATWVNRRGMTLAETEHADVQPDFIVKDLQELLRELNLSVR</sequence>
<dbReference type="SFLD" id="SFLDG01129">
    <property type="entry name" value="C1.5:_HAD__Beta-PGM__Phosphata"/>
    <property type="match status" value="1"/>
</dbReference>
<gene>
    <name evidence="4" type="ORF">H8K33_05960</name>
</gene>
<evidence type="ECO:0000313" key="4">
    <source>
        <dbReference type="EMBL" id="MBC3831044.1"/>
    </source>
</evidence>
<dbReference type="InterPro" id="IPR036412">
    <property type="entry name" value="HAD-like_sf"/>
</dbReference>
<comment type="cofactor">
    <cofactor evidence="1">
        <name>Mg(2+)</name>
        <dbReference type="ChEBI" id="CHEBI:18420"/>
    </cofactor>
</comment>
<evidence type="ECO:0000256" key="3">
    <source>
        <dbReference type="ARBA" id="ARBA00022842"/>
    </source>
</evidence>
<dbReference type="SUPFAM" id="SSF56784">
    <property type="entry name" value="HAD-like"/>
    <property type="match status" value="1"/>
</dbReference>
<proteinExistence type="predicted"/>
<dbReference type="InterPro" id="IPR006439">
    <property type="entry name" value="HAD-SF_hydro_IA"/>
</dbReference>
<keyword evidence="2 4" id="KW-0378">Hydrolase</keyword>
<evidence type="ECO:0000256" key="1">
    <source>
        <dbReference type="ARBA" id="ARBA00001946"/>
    </source>
</evidence>
<dbReference type="Gene3D" id="1.20.120.1600">
    <property type="match status" value="1"/>
</dbReference>
<keyword evidence="3" id="KW-0460">Magnesium</keyword>
<dbReference type="InterPro" id="IPR023214">
    <property type="entry name" value="HAD_sf"/>
</dbReference>
<keyword evidence="5" id="KW-1185">Reference proteome</keyword>
<evidence type="ECO:0000256" key="2">
    <source>
        <dbReference type="ARBA" id="ARBA00022801"/>
    </source>
</evidence>
<dbReference type="RefSeq" id="WP_186890078.1">
    <property type="nucleotide sequence ID" value="NZ_JACOFU010000002.1"/>
</dbReference>
<dbReference type="PANTHER" id="PTHR46470">
    <property type="entry name" value="N-ACYLNEURAMINATE-9-PHOSPHATASE"/>
    <property type="match status" value="1"/>
</dbReference>
<comment type="caution">
    <text evidence="4">The sequence shown here is derived from an EMBL/GenBank/DDBJ whole genome shotgun (WGS) entry which is preliminary data.</text>
</comment>
<dbReference type="PANTHER" id="PTHR46470:SF4">
    <property type="entry name" value="5-AMINO-6-(5-PHOSPHO-D-RIBITYLAMINO)URACIL PHOSPHATASE YIGB"/>
    <property type="match status" value="1"/>
</dbReference>
<protein>
    <submittedName>
        <fullName evidence="4">HAD family hydrolase</fullName>
    </submittedName>
</protein>
<dbReference type="PRINTS" id="PR00413">
    <property type="entry name" value="HADHALOGNASE"/>
</dbReference>
<organism evidence="4 5">
    <name type="scientific">Undibacterium amnicola</name>
    <dbReference type="NCBI Taxonomy" id="1834038"/>
    <lineage>
        <taxon>Bacteria</taxon>
        <taxon>Pseudomonadati</taxon>
        <taxon>Pseudomonadota</taxon>
        <taxon>Betaproteobacteria</taxon>
        <taxon>Burkholderiales</taxon>
        <taxon>Oxalobacteraceae</taxon>
        <taxon>Undibacterium</taxon>
    </lineage>
</organism>
<dbReference type="NCBIfam" id="TIGR01509">
    <property type="entry name" value="HAD-SF-IA-v3"/>
    <property type="match status" value="1"/>
</dbReference>
<accession>A0ABR6XNF7</accession>
<dbReference type="NCBIfam" id="TIGR01549">
    <property type="entry name" value="HAD-SF-IA-v1"/>
    <property type="match status" value="1"/>
</dbReference>
<dbReference type="GO" id="GO:0016787">
    <property type="term" value="F:hydrolase activity"/>
    <property type="evidence" value="ECO:0007669"/>
    <property type="project" value="UniProtKB-KW"/>
</dbReference>